<dbReference type="EMBL" id="BMMX01000002">
    <property type="protein sequence ID" value="GGK79209.1"/>
    <property type="molecule type" value="Genomic_DNA"/>
</dbReference>
<name>A0A8J3FLT3_9ACTN</name>
<dbReference type="PANTHER" id="PTHR35807">
    <property type="entry name" value="TRANSCRIPTIONAL REGULATOR REDD-RELATED"/>
    <property type="match status" value="1"/>
</dbReference>
<accession>A0A8J3FLT3</accession>
<dbReference type="SUPFAM" id="SSF48452">
    <property type="entry name" value="TPR-like"/>
    <property type="match status" value="1"/>
</dbReference>
<dbReference type="Pfam" id="PF03704">
    <property type="entry name" value="BTAD"/>
    <property type="match status" value="1"/>
</dbReference>
<dbReference type="SUPFAM" id="SSF46894">
    <property type="entry name" value="C-terminal effector domain of the bipartite response regulators"/>
    <property type="match status" value="1"/>
</dbReference>
<evidence type="ECO:0000256" key="3">
    <source>
        <dbReference type="SAM" id="MobiDB-lite"/>
    </source>
</evidence>
<dbReference type="PANTHER" id="PTHR35807:SF1">
    <property type="entry name" value="TRANSCRIPTIONAL REGULATOR REDD"/>
    <property type="match status" value="1"/>
</dbReference>
<feature type="compositionally biased region" description="Basic and acidic residues" evidence="3">
    <location>
        <begin position="271"/>
        <end position="280"/>
    </location>
</feature>
<dbReference type="Proteomes" id="UP000656042">
    <property type="component" value="Unassembled WGS sequence"/>
</dbReference>
<evidence type="ECO:0000313" key="5">
    <source>
        <dbReference type="EMBL" id="GGK79209.1"/>
    </source>
</evidence>
<proteinExistence type="predicted"/>
<organism evidence="5 6">
    <name type="scientific">Mangrovihabitans endophyticus</name>
    <dbReference type="NCBI Taxonomy" id="1751298"/>
    <lineage>
        <taxon>Bacteria</taxon>
        <taxon>Bacillati</taxon>
        <taxon>Actinomycetota</taxon>
        <taxon>Actinomycetes</taxon>
        <taxon>Micromonosporales</taxon>
        <taxon>Micromonosporaceae</taxon>
        <taxon>Mangrovihabitans</taxon>
    </lineage>
</organism>
<sequence length="312" mass="34346">MSLDVSILGPVTMTYDGQVIPIIDRRPRVFLGILAHDLGLIDKDKLIGYLWDRGEEPADPSDAVQTCAKGARAALDRVPGGRTLLKTTRNAGYQLLVKPQQVDKHRFTALKARAEAALPDDPGMAARLGRRALAQWPGGGGLRGGTPLESTDARLDPLTRPLQQQFRDVRLLCIDAELKCGRHRRLLAELDGLTAEEDGAIDAELVGLHMVALFRADRTPEAVATFERYENAMGELGGYDSVKELKDLRNRILNDDDELKLDESDYADYGSEEKSEEERTPAAGSSFSVTQHGNDARSYQAHSMIFHEGPDK</sequence>
<dbReference type="InterPro" id="IPR016032">
    <property type="entry name" value="Sig_transdc_resp-reg_C-effctor"/>
</dbReference>
<dbReference type="InterPro" id="IPR036388">
    <property type="entry name" value="WH-like_DNA-bd_sf"/>
</dbReference>
<keyword evidence="6" id="KW-1185">Reference proteome</keyword>
<keyword evidence="2" id="KW-0804">Transcription</keyword>
<gene>
    <name evidence="5" type="ORF">GCM10012284_11510</name>
</gene>
<evidence type="ECO:0000313" key="6">
    <source>
        <dbReference type="Proteomes" id="UP000656042"/>
    </source>
</evidence>
<protein>
    <recommendedName>
        <fullName evidence="4">Bacterial transcriptional activator domain-containing protein</fullName>
    </recommendedName>
</protein>
<dbReference type="AlphaFoldDB" id="A0A8J3FLT3"/>
<feature type="compositionally biased region" description="Polar residues" evidence="3">
    <location>
        <begin position="283"/>
        <end position="293"/>
    </location>
</feature>
<comment type="caution">
    <text evidence="5">The sequence shown here is derived from an EMBL/GenBank/DDBJ whole genome shotgun (WGS) entry which is preliminary data.</text>
</comment>
<feature type="region of interest" description="Disordered" evidence="3">
    <location>
        <begin position="263"/>
        <end position="312"/>
    </location>
</feature>
<evidence type="ECO:0000259" key="4">
    <source>
        <dbReference type="SMART" id="SM01043"/>
    </source>
</evidence>
<dbReference type="InterPro" id="IPR051677">
    <property type="entry name" value="AfsR-DnrI-RedD_regulator"/>
</dbReference>
<dbReference type="InterPro" id="IPR005158">
    <property type="entry name" value="BTAD"/>
</dbReference>
<keyword evidence="1" id="KW-0805">Transcription regulation</keyword>
<reference evidence="5" key="1">
    <citation type="journal article" date="2014" name="Int. J. Syst. Evol. Microbiol.">
        <title>Complete genome sequence of Corynebacterium casei LMG S-19264T (=DSM 44701T), isolated from a smear-ripened cheese.</title>
        <authorList>
            <consortium name="US DOE Joint Genome Institute (JGI-PGF)"/>
            <person name="Walter F."/>
            <person name="Albersmeier A."/>
            <person name="Kalinowski J."/>
            <person name="Ruckert C."/>
        </authorList>
    </citation>
    <scope>NUCLEOTIDE SEQUENCE</scope>
    <source>
        <strain evidence="5">CGMCC 4.7299</strain>
    </source>
</reference>
<dbReference type="Gene3D" id="1.25.40.10">
    <property type="entry name" value="Tetratricopeptide repeat domain"/>
    <property type="match status" value="1"/>
</dbReference>
<dbReference type="SMART" id="SM01043">
    <property type="entry name" value="BTAD"/>
    <property type="match status" value="1"/>
</dbReference>
<dbReference type="GO" id="GO:0003677">
    <property type="term" value="F:DNA binding"/>
    <property type="evidence" value="ECO:0007669"/>
    <property type="project" value="InterPro"/>
</dbReference>
<dbReference type="InterPro" id="IPR011990">
    <property type="entry name" value="TPR-like_helical_dom_sf"/>
</dbReference>
<reference evidence="5" key="2">
    <citation type="submission" date="2020-09" db="EMBL/GenBank/DDBJ databases">
        <authorList>
            <person name="Sun Q."/>
            <person name="Zhou Y."/>
        </authorList>
    </citation>
    <scope>NUCLEOTIDE SEQUENCE</scope>
    <source>
        <strain evidence="5">CGMCC 4.7299</strain>
    </source>
</reference>
<dbReference type="Gene3D" id="1.10.10.10">
    <property type="entry name" value="Winged helix-like DNA-binding domain superfamily/Winged helix DNA-binding domain"/>
    <property type="match status" value="1"/>
</dbReference>
<evidence type="ECO:0000256" key="2">
    <source>
        <dbReference type="ARBA" id="ARBA00023163"/>
    </source>
</evidence>
<dbReference type="GO" id="GO:0006355">
    <property type="term" value="P:regulation of DNA-templated transcription"/>
    <property type="evidence" value="ECO:0007669"/>
    <property type="project" value="InterPro"/>
</dbReference>
<feature type="domain" description="Bacterial transcriptional activator" evidence="4">
    <location>
        <begin position="102"/>
        <end position="253"/>
    </location>
</feature>
<evidence type="ECO:0000256" key="1">
    <source>
        <dbReference type="ARBA" id="ARBA00023015"/>
    </source>
</evidence>